<dbReference type="OrthoDB" id="165382at2759"/>
<dbReference type="Proteomes" id="UP000070501">
    <property type="component" value="Unassembled WGS sequence"/>
</dbReference>
<reference evidence="3" key="1">
    <citation type="submission" date="2016-02" db="EMBL/GenBank/DDBJ databases">
        <title>Draft genome sequence of Microdochium bolleyi, a fungal endophyte of beachgrass.</title>
        <authorList>
            <consortium name="DOE Joint Genome Institute"/>
            <person name="David A.S."/>
            <person name="May G."/>
            <person name="Haridas S."/>
            <person name="Lim J."/>
            <person name="Wang M."/>
            <person name="Labutti K."/>
            <person name="Lipzen A."/>
            <person name="Barry K."/>
            <person name="Grigoriev I.V."/>
        </authorList>
    </citation>
    <scope>NUCLEOTIDE SEQUENCE [LARGE SCALE GENOMIC DNA]</scope>
    <source>
        <strain evidence="3">J235TASD1</strain>
    </source>
</reference>
<evidence type="ECO:0000313" key="3">
    <source>
        <dbReference type="Proteomes" id="UP000070501"/>
    </source>
</evidence>
<dbReference type="AlphaFoldDB" id="A0A136IWN6"/>
<dbReference type="InterPro" id="IPR001810">
    <property type="entry name" value="F-box_dom"/>
</dbReference>
<proteinExistence type="predicted"/>
<accession>A0A136IWN6</accession>
<sequence>MPPVGSPIIDTEQKRKAILRTCSYRRRDAERTLIYLDADEKENLFARQQLPFNPLAPAKLGMLDRLPTELLCEVLEQLDLASLAAFRRASRRAREVPTRTPKIARLMAHALPQLAVLLRTGLAGRFTISTLHERLVGHPTCLQCGRMGSYVFLPTLSRCCLPCLRNSAAFAVVTMATVARPAALVDLRPIEVRRCLRGMVLHTLPGTYSLDTYGQRWRPRVLVARVHAREMLRRVLGTSESRAGMFLPGRFGGPWHAHHRYMAAMAFPWYNRARDELEHGVSCIGCGLGALTHDQFLLHFDDCDEAREMWAESEPEVMATILKEARQDTETLEVVRVPEVPAVPELLGFPGFPGLLTRRISMPPG</sequence>
<protein>
    <recommendedName>
        <fullName evidence="1">F-box domain-containing protein</fullName>
    </recommendedName>
</protein>
<dbReference type="SUPFAM" id="SSF81383">
    <property type="entry name" value="F-box domain"/>
    <property type="match status" value="1"/>
</dbReference>
<dbReference type="InParanoid" id="A0A136IWN6"/>
<evidence type="ECO:0000313" key="2">
    <source>
        <dbReference type="EMBL" id="KXJ89312.1"/>
    </source>
</evidence>
<dbReference type="InterPro" id="IPR036047">
    <property type="entry name" value="F-box-like_dom_sf"/>
</dbReference>
<dbReference type="EMBL" id="KQ964255">
    <property type="protein sequence ID" value="KXJ89312.1"/>
    <property type="molecule type" value="Genomic_DNA"/>
</dbReference>
<feature type="domain" description="F-box" evidence="1">
    <location>
        <begin position="60"/>
        <end position="106"/>
    </location>
</feature>
<name>A0A136IWN6_9PEZI</name>
<gene>
    <name evidence="2" type="ORF">Micbo1qcDRAFT_206270</name>
</gene>
<organism evidence="2 3">
    <name type="scientific">Microdochium bolleyi</name>
    <dbReference type="NCBI Taxonomy" id="196109"/>
    <lineage>
        <taxon>Eukaryota</taxon>
        <taxon>Fungi</taxon>
        <taxon>Dikarya</taxon>
        <taxon>Ascomycota</taxon>
        <taxon>Pezizomycotina</taxon>
        <taxon>Sordariomycetes</taxon>
        <taxon>Xylariomycetidae</taxon>
        <taxon>Xylariales</taxon>
        <taxon>Microdochiaceae</taxon>
        <taxon>Microdochium</taxon>
    </lineage>
</organism>
<evidence type="ECO:0000259" key="1">
    <source>
        <dbReference type="PROSITE" id="PS50181"/>
    </source>
</evidence>
<dbReference type="STRING" id="196109.A0A136IWN6"/>
<dbReference type="Pfam" id="PF00646">
    <property type="entry name" value="F-box"/>
    <property type="match status" value="1"/>
</dbReference>
<keyword evidence="3" id="KW-1185">Reference proteome</keyword>
<dbReference type="PROSITE" id="PS50181">
    <property type="entry name" value="FBOX"/>
    <property type="match status" value="1"/>
</dbReference>